<protein>
    <recommendedName>
        <fullName evidence="4">THAP-type domain-containing protein</fullName>
    </recommendedName>
</protein>
<reference evidence="2" key="2">
    <citation type="journal article" date="2021" name="Genome Biol. Evol.">
        <title>Developing a high-quality reference genome for a parasitic bivalve with doubly uniparental inheritance (Bivalvia: Unionida).</title>
        <authorList>
            <person name="Smith C.H."/>
        </authorList>
    </citation>
    <scope>NUCLEOTIDE SEQUENCE</scope>
    <source>
        <strain evidence="2">CHS0354</strain>
        <tissue evidence="2">Mantle</tissue>
    </source>
</reference>
<dbReference type="EMBL" id="JAEAOA010000576">
    <property type="protein sequence ID" value="KAK3595349.1"/>
    <property type="molecule type" value="Genomic_DNA"/>
</dbReference>
<organism evidence="2 3">
    <name type="scientific">Potamilus streckersoni</name>
    <dbReference type="NCBI Taxonomy" id="2493646"/>
    <lineage>
        <taxon>Eukaryota</taxon>
        <taxon>Metazoa</taxon>
        <taxon>Spiralia</taxon>
        <taxon>Lophotrochozoa</taxon>
        <taxon>Mollusca</taxon>
        <taxon>Bivalvia</taxon>
        <taxon>Autobranchia</taxon>
        <taxon>Heteroconchia</taxon>
        <taxon>Palaeoheterodonta</taxon>
        <taxon>Unionida</taxon>
        <taxon>Unionoidea</taxon>
        <taxon>Unionidae</taxon>
        <taxon>Ambleminae</taxon>
        <taxon>Lampsilini</taxon>
        <taxon>Potamilus</taxon>
    </lineage>
</organism>
<comment type="caution">
    <text evidence="2">The sequence shown here is derived from an EMBL/GenBank/DDBJ whole genome shotgun (WGS) entry which is preliminary data.</text>
</comment>
<reference evidence="2" key="3">
    <citation type="submission" date="2023-05" db="EMBL/GenBank/DDBJ databases">
        <authorList>
            <person name="Smith C.H."/>
        </authorList>
    </citation>
    <scope>NUCLEOTIDE SEQUENCE</scope>
    <source>
        <strain evidence="2">CHS0354</strain>
        <tissue evidence="2">Mantle</tissue>
    </source>
</reference>
<evidence type="ECO:0000313" key="3">
    <source>
        <dbReference type="Proteomes" id="UP001195483"/>
    </source>
</evidence>
<dbReference type="AlphaFoldDB" id="A0AAE0VZA7"/>
<keyword evidence="3" id="KW-1185">Reference proteome</keyword>
<reference evidence="2" key="1">
    <citation type="journal article" date="2021" name="Genome Biol. Evol.">
        <title>A High-Quality Reference Genome for a Parasitic Bivalve with Doubly Uniparental Inheritance (Bivalvia: Unionida).</title>
        <authorList>
            <person name="Smith C.H."/>
        </authorList>
    </citation>
    <scope>NUCLEOTIDE SEQUENCE</scope>
    <source>
        <strain evidence="2">CHS0354</strain>
    </source>
</reference>
<name>A0AAE0VZA7_9BIVA</name>
<sequence>MDCCNKSRYEAELSYLVAYFFFSKIVTNTVVCRRYFKQQDYRWTPNRRRLKPDAVSSIFPWTTEEKQRKSHAQKVYKNILEEVEIPGVDIYNESQKSVPGNSSPETSDE</sequence>
<keyword evidence="1" id="KW-0812">Transmembrane</keyword>
<keyword evidence="1" id="KW-0472">Membrane</keyword>
<keyword evidence="1" id="KW-1133">Transmembrane helix</keyword>
<gene>
    <name evidence="2" type="ORF">CHS0354_008773</name>
</gene>
<evidence type="ECO:0000313" key="2">
    <source>
        <dbReference type="EMBL" id="KAK3595349.1"/>
    </source>
</evidence>
<proteinExistence type="predicted"/>
<dbReference type="Proteomes" id="UP001195483">
    <property type="component" value="Unassembled WGS sequence"/>
</dbReference>
<evidence type="ECO:0000256" key="1">
    <source>
        <dbReference type="SAM" id="Phobius"/>
    </source>
</evidence>
<accession>A0AAE0VZA7</accession>
<feature type="transmembrane region" description="Helical" evidence="1">
    <location>
        <begin position="16"/>
        <end position="36"/>
    </location>
</feature>
<evidence type="ECO:0008006" key="4">
    <source>
        <dbReference type="Google" id="ProtNLM"/>
    </source>
</evidence>